<reference evidence="5 7" key="1">
    <citation type="submission" date="2018-06" db="EMBL/GenBank/DDBJ databases">
        <authorList>
            <consortium name="Pathogen Informatics"/>
            <person name="Doyle S."/>
        </authorList>
    </citation>
    <scope>NUCLEOTIDE SEQUENCE [LARGE SCALE GENOMIC DNA]</scope>
    <source>
        <strain evidence="5 7">NCTC11546</strain>
    </source>
</reference>
<keyword evidence="4" id="KW-0732">Signal</keyword>
<dbReference type="InterPro" id="IPR019734">
    <property type="entry name" value="TPR_rpt"/>
</dbReference>
<dbReference type="Proteomes" id="UP000249891">
    <property type="component" value="Unassembled WGS sequence"/>
</dbReference>
<protein>
    <submittedName>
        <fullName evidence="5">Photosystem I assembly protein Ycf3</fullName>
    </submittedName>
    <submittedName>
        <fullName evidence="6">Tetratricopeptide repeat protein</fullName>
    </submittedName>
</protein>
<dbReference type="Pfam" id="PF13181">
    <property type="entry name" value="TPR_8"/>
    <property type="match status" value="1"/>
</dbReference>
<dbReference type="Pfam" id="PF13432">
    <property type="entry name" value="TPR_16"/>
    <property type="match status" value="1"/>
</dbReference>
<keyword evidence="1" id="KW-0677">Repeat</keyword>
<dbReference type="SUPFAM" id="SSF48452">
    <property type="entry name" value="TPR-like"/>
    <property type="match status" value="1"/>
</dbReference>
<keyword evidence="2 3" id="KW-0802">TPR repeat</keyword>
<dbReference type="EMBL" id="CP110230">
    <property type="protein sequence ID" value="UZD41062.1"/>
    <property type="molecule type" value="Genomic_DNA"/>
</dbReference>
<dbReference type="Pfam" id="PF00515">
    <property type="entry name" value="TPR_1"/>
    <property type="match status" value="1"/>
</dbReference>
<feature type="repeat" description="TPR" evidence="3">
    <location>
        <begin position="226"/>
        <end position="259"/>
    </location>
</feature>
<feature type="chain" id="PRO_5016170838" evidence="4">
    <location>
        <begin position="20"/>
        <end position="419"/>
    </location>
</feature>
<accession>A0A2X2RDJ9</accession>
<dbReference type="Proteomes" id="UP001163262">
    <property type="component" value="Chromosome"/>
</dbReference>
<evidence type="ECO:0000313" key="6">
    <source>
        <dbReference type="EMBL" id="UZD41062.1"/>
    </source>
</evidence>
<feature type="signal peptide" evidence="4">
    <location>
        <begin position="1"/>
        <end position="19"/>
    </location>
</feature>
<reference evidence="6" key="2">
    <citation type="submission" date="2022-10" db="EMBL/GenBank/DDBJ databases">
        <title>Complete genome sequence of Capnocytophaga ochracea KCOM 2812 isolated from actinomycosis lesion.</title>
        <authorList>
            <person name="Kook J.-K."/>
            <person name="Park S.-N."/>
            <person name="Lim Y.K."/>
        </authorList>
    </citation>
    <scope>NUCLEOTIDE SEQUENCE</scope>
    <source>
        <strain evidence="6">KCOM 28121</strain>
    </source>
</reference>
<evidence type="ECO:0000256" key="4">
    <source>
        <dbReference type="SAM" id="SignalP"/>
    </source>
</evidence>
<gene>
    <name evidence="5" type="ORF">NCTC11546_02472</name>
    <name evidence="6" type="ORF">OL231_00585</name>
</gene>
<dbReference type="PROSITE" id="PS50005">
    <property type="entry name" value="TPR"/>
    <property type="match status" value="3"/>
</dbReference>
<evidence type="ECO:0000313" key="5">
    <source>
        <dbReference type="EMBL" id="SQA79208.1"/>
    </source>
</evidence>
<dbReference type="Gene3D" id="1.25.40.10">
    <property type="entry name" value="Tetratricopeptide repeat domain"/>
    <property type="match status" value="2"/>
</dbReference>
<evidence type="ECO:0000256" key="2">
    <source>
        <dbReference type="ARBA" id="ARBA00022803"/>
    </source>
</evidence>
<evidence type="ECO:0000256" key="1">
    <source>
        <dbReference type="ARBA" id="ARBA00022737"/>
    </source>
</evidence>
<evidence type="ECO:0000256" key="3">
    <source>
        <dbReference type="PROSITE-ProRule" id="PRU00339"/>
    </source>
</evidence>
<evidence type="ECO:0000313" key="7">
    <source>
        <dbReference type="Proteomes" id="UP000249891"/>
    </source>
</evidence>
<proteinExistence type="predicted"/>
<dbReference type="RefSeq" id="WP_016479570.1">
    <property type="nucleotide sequence ID" value="NZ_CP110228.1"/>
</dbReference>
<sequence>MRKPLLMAAALLISAVAFGQKKELKEIEKQIRKGDLTTAKSGLSSIKGSIEGTEFAPQFYFLEAQVNVEAAKKNENVLPSLQAASSAFAKVRQLEGGKGKYTNQLQTLADEAINIAAKQAQDNYERKNYKNASVAFEQVYRLSPRDTVFLYNAAVVSVENKDYDNAVKLYKELKDLGYDGAETLYLATNKQTKKEETFPDKNQRDLMVKAGTHEKARNEKTPSKRADIVKNIAFIYVEQNKTDEALKAFAEARKAYPKDANIILAEANVYLQLDNKEKFKQLMQEAAQLDPNNADLHYNIGVINMQQGNNIEARKAFEQALKIKPKYADATLNLSTTYINEGNALVEQMNSLGNSAADTKKFNELRDQKEALFKKAAEVLESYVKANGNDKNILEQLKSIYGALSDSANFQRVKKLLGE</sequence>
<name>A0A2X2RDJ9_CAPOC</name>
<dbReference type="PANTHER" id="PTHR44858">
    <property type="entry name" value="TETRATRICOPEPTIDE REPEAT PROTEIN 6"/>
    <property type="match status" value="1"/>
</dbReference>
<feature type="repeat" description="TPR" evidence="3">
    <location>
        <begin position="260"/>
        <end position="293"/>
    </location>
</feature>
<organism evidence="5 7">
    <name type="scientific">Capnocytophaga ochracea</name>
    <dbReference type="NCBI Taxonomy" id="1018"/>
    <lineage>
        <taxon>Bacteria</taxon>
        <taxon>Pseudomonadati</taxon>
        <taxon>Bacteroidota</taxon>
        <taxon>Flavobacteriia</taxon>
        <taxon>Flavobacteriales</taxon>
        <taxon>Flavobacteriaceae</taxon>
        <taxon>Capnocytophaga</taxon>
    </lineage>
</organism>
<dbReference type="Pfam" id="PF13174">
    <property type="entry name" value="TPR_6"/>
    <property type="match status" value="1"/>
</dbReference>
<dbReference type="PANTHER" id="PTHR44858:SF1">
    <property type="entry name" value="UDP-N-ACETYLGLUCOSAMINE--PEPTIDE N-ACETYLGLUCOSAMINYLTRANSFERASE SPINDLY-RELATED"/>
    <property type="match status" value="1"/>
</dbReference>
<dbReference type="SMART" id="SM00028">
    <property type="entry name" value="TPR"/>
    <property type="match status" value="5"/>
</dbReference>
<dbReference type="AlphaFoldDB" id="A0A2X2RDJ9"/>
<dbReference type="InterPro" id="IPR050498">
    <property type="entry name" value="Ycf3"/>
</dbReference>
<dbReference type="EMBL" id="UARG01000017">
    <property type="protein sequence ID" value="SQA79208.1"/>
    <property type="molecule type" value="Genomic_DNA"/>
</dbReference>
<dbReference type="InterPro" id="IPR011990">
    <property type="entry name" value="TPR-like_helical_dom_sf"/>
</dbReference>
<feature type="repeat" description="TPR" evidence="3">
    <location>
        <begin position="294"/>
        <end position="327"/>
    </location>
</feature>